<evidence type="ECO:0000313" key="2">
    <source>
        <dbReference type="Proteomes" id="UP000348942"/>
    </source>
</evidence>
<dbReference type="GO" id="GO:0008168">
    <property type="term" value="F:methyltransferase activity"/>
    <property type="evidence" value="ECO:0007669"/>
    <property type="project" value="UniProtKB-KW"/>
</dbReference>
<proteinExistence type="predicted"/>
<dbReference type="EMBL" id="CP045699">
    <property type="protein sequence ID" value="QGA65461.1"/>
    <property type="molecule type" value="Genomic_DNA"/>
</dbReference>
<dbReference type="InterPro" id="IPR024019">
    <property type="entry name" value="CHP04096"/>
</dbReference>
<reference evidence="1 2" key="1">
    <citation type="submission" date="2019-10" db="EMBL/GenBank/DDBJ databases">
        <title>Vibrio sp. nov., isolated from Coralline algae surface.</title>
        <authorList>
            <person name="Geng Y."/>
            <person name="Zhang X."/>
        </authorList>
    </citation>
    <scope>NUCLEOTIDE SEQUENCE [LARGE SCALE GENOMIC DNA]</scope>
    <source>
        <strain evidence="1 2">SM1977</strain>
    </source>
</reference>
<accession>A0A5Q0TFI3</accession>
<dbReference type="GO" id="GO:0032259">
    <property type="term" value="P:methylation"/>
    <property type="evidence" value="ECO:0007669"/>
    <property type="project" value="UniProtKB-KW"/>
</dbReference>
<protein>
    <submittedName>
        <fullName evidence="1">DNA phosphorothioation-associated putative methyltransferase</fullName>
    </submittedName>
</protein>
<keyword evidence="1" id="KW-0808">Transferase</keyword>
<organism evidence="1 2">
    <name type="scientific">Vibrio algicola</name>
    <dbReference type="NCBI Taxonomy" id="2662262"/>
    <lineage>
        <taxon>Bacteria</taxon>
        <taxon>Pseudomonadati</taxon>
        <taxon>Pseudomonadota</taxon>
        <taxon>Gammaproteobacteria</taxon>
        <taxon>Vibrionales</taxon>
        <taxon>Vibrionaceae</taxon>
        <taxon>Vibrio</taxon>
    </lineage>
</organism>
<gene>
    <name evidence="1" type="ORF">GFB47_08570</name>
</gene>
<keyword evidence="2" id="KW-1185">Reference proteome</keyword>
<evidence type="ECO:0000313" key="1">
    <source>
        <dbReference type="EMBL" id="QGA65461.1"/>
    </source>
</evidence>
<dbReference type="Proteomes" id="UP000348942">
    <property type="component" value="Chromosome 1"/>
</dbReference>
<dbReference type="AlphaFoldDB" id="A0A5Q0TFI3"/>
<dbReference type="RefSeq" id="WP_153447609.1">
    <property type="nucleotide sequence ID" value="NZ_CP045699.1"/>
</dbReference>
<name>A0A5Q0TFI3_9VIBR</name>
<dbReference type="NCBIfam" id="TIGR04096">
    <property type="entry name" value="dnd_rel_methyl"/>
    <property type="match status" value="1"/>
</dbReference>
<sequence length="679" mass="78519">MDAQLFANLVKEISSGKQLPDALYLHKDAFSVLPKTLKGFIPAVAQALNIDDNDWNLVKLFKKEFRLSLLHYPDFYTDSYPPLKQSLNVDLAKLTHKITLYSDSENPPILHRKEAMILADNPHYDTFCEITKEGENAGLYENSRLIGFKRSWENIITRHGYELVDGRLFRSSAVIQPEDIGIDRHKTALVRHELSAPMKTLAKYGYLEGSYSIFDYGCGRGDDLRELEAHGLDALGWDPKFQPDNEKINSDIINLGFVLNVIEDQDERLDALLGAWELTDRILVVSVMLANENYISQFKSYKDGVITSRNTFQKYYAQSEIKAYIERCLQENVIAIAPGIFYIFKDKQLEQHLLQNRHKRAYKWQYLTAPEPVNEDQARILFAKHQQLFESFWLTCLTLGRCPANNEFAQTEKIKEVVGSNKKALQLVLKWFEEDELKTAETMRKEDLLLYFALAMFEKRKPYTQQPEDLKRDIKAFFDTYKIAQHQATELLFQIADSALIESLCIEAEKLLPAGKIDFENGQPHALTLHKDFITLLPLVLRVYIGAALQMYGELDDIQLIKIHIHSGKVTLLGYEGFYDSPLPQLKERVKIKMADQDVDFFDYIIEEKRPLLLNKIDYIDDTFDDYKKQKAFNKRLLKDLIKVGGLNISKLQLEALLHEKNVKINKYKLIRLQASQLL</sequence>
<keyword evidence="1" id="KW-0489">Methyltransferase</keyword>